<organism evidence="1 2">
    <name type="scientific">Telmatospirillum siberiense</name>
    <dbReference type="NCBI Taxonomy" id="382514"/>
    <lineage>
        <taxon>Bacteria</taxon>
        <taxon>Pseudomonadati</taxon>
        <taxon>Pseudomonadota</taxon>
        <taxon>Alphaproteobacteria</taxon>
        <taxon>Rhodospirillales</taxon>
        <taxon>Rhodospirillaceae</taxon>
        <taxon>Telmatospirillum</taxon>
    </lineage>
</organism>
<dbReference type="Proteomes" id="UP000233293">
    <property type="component" value="Unassembled WGS sequence"/>
</dbReference>
<dbReference type="EMBL" id="PIUM01000027">
    <property type="protein sequence ID" value="PKU22790.1"/>
    <property type="molecule type" value="Genomic_DNA"/>
</dbReference>
<evidence type="ECO:0000313" key="1">
    <source>
        <dbReference type="EMBL" id="PKU22790.1"/>
    </source>
</evidence>
<accession>A0A2N3PQV7</accession>
<evidence type="ECO:0000313" key="2">
    <source>
        <dbReference type="Proteomes" id="UP000233293"/>
    </source>
</evidence>
<dbReference type="AlphaFoldDB" id="A0A2N3PQV7"/>
<protein>
    <submittedName>
        <fullName evidence="1">Uncharacterized protein</fullName>
    </submittedName>
</protein>
<name>A0A2N3PQV7_9PROT</name>
<reference evidence="2" key="1">
    <citation type="submission" date="2017-12" db="EMBL/GenBank/DDBJ databases">
        <title>Draft genome sequence of Telmatospirillum siberiense 26-4b1T, an acidotolerant peatland alphaproteobacterium potentially involved in sulfur cycling.</title>
        <authorList>
            <person name="Hausmann B."/>
            <person name="Pjevac P."/>
            <person name="Schreck K."/>
            <person name="Herbold C.W."/>
            <person name="Daims H."/>
            <person name="Wagner M."/>
            <person name="Pester M."/>
            <person name="Loy A."/>
        </authorList>
    </citation>
    <scope>NUCLEOTIDE SEQUENCE [LARGE SCALE GENOMIC DNA]</scope>
    <source>
        <strain evidence="2">26-4b1</strain>
    </source>
</reference>
<keyword evidence="2" id="KW-1185">Reference proteome</keyword>
<comment type="caution">
    <text evidence="1">The sequence shown here is derived from an EMBL/GenBank/DDBJ whole genome shotgun (WGS) entry which is preliminary data.</text>
</comment>
<sequence>MCIDGLIPFAPLEASGTEIEEIVAATIERMAPAGLKDPKALARAIVNDLKASGIKRIVL</sequence>
<gene>
    <name evidence="1" type="ORF">CWS72_20180</name>
</gene>
<proteinExistence type="predicted"/>
<dbReference type="RefSeq" id="WP_101252440.1">
    <property type="nucleotide sequence ID" value="NZ_PIUM01000027.1"/>
</dbReference>